<dbReference type="RefSeq" id="XP_002784543.1">
    <property type="nucleotide sequence ID" value="XM_002784497.1"/>
</dbReference>
<dbReference type="GeneID" id="9063397"/>
<feature type="non-terminal residue" evidence="2">
    <location>
        <position position="1"/>
    </location>
</feature>
<dbReference type="InParanoid" id="C5KGS1"/>
<feature type="compositionally biased region" description="Acidic residues" evidence="1">
    <location>
        <begin position="1"/>
        <end position="13"/>
    </location>
</feature>
<feature type="region of interest" description="Disordered" evidence="1">
    <location>
        <begin position="1"/>
        <end position="23"/>
    </location>
</feature>
<dbReference type="OrthoDB" id="10472154at2759"/>
<name>C5KGS1_PERM5</name>
<evidence type="ECO:0000256" key="1">
    <source>
        <dbReference type="SAM" id="MobiDB-lite"/>
    </source>
</evidence>
<accession>C5KGS1</accession>
<reference evidence="2 3" key="1">
    <citation type="submission" date="2008-07" db="EMBL/GenBank/DDBJ databases">
        <authorList>
            <person name="El-Sayed N."/>
            <person name="Caler E."/>
            <person name="Inman J."/>
            <person name="Amedeo P."/>
            <person name="Hass B."/>
            <person name="Wortman J."/>
        </authorList>
    </citation>
    <scope>NUCLEOTIDE SEQUENCE [LARGE SCALE GENOMIC DNA]</scope>
    <source>
        <strain evidence="3">ATCC 50983 / TXsc</strain>
    </source>
</reference>
<dbReference type="AlphaFoldDB" id="C5KGS1"/>
<proteinExistence type="predicted"/>
<dbReference type="EMBL" id="GG673027">
    <property type="protein sequence ID" value="EER16339.1"/>
    <property type="molecule type" value="Genomic_DNA"/>
</dbReference>
<gene>
    <name evidence="2" type="ORF">Pmar_PMAR029472</name>
</gene>
<protein>
    <submittedName>
        <fullName evidence="2">Uncharacterized protein</fullName>
    </submittedName>
</protein>
<organism evidence="3">
    <name type="scientific">Perkinsus marinus (strain ATCC 50983 / TXsc)</name>
    <dbReference type="NCBI Taxonomy" id="423536"/>
    <lineage>
        <taxon>Eukaryota</taxon>
        <taxon>Sar</taxon>
        <taxon>Alveolata</taxon>
        <taxon>Perkinsozoa</taxon>
        <taxon>Perkinsea</taxon>
        <taxon>Perkinsida</taxon>
        <taxon>Perkinsidae</taxon>
        <taxon>Perkinsus</taxon>
    </lineage>
</organism>
<sequence length="90" mass="9980">QGCSDEDESDEDGSSSGVEQPKKAPLKLLRSVSSRWLSQGLAISRVVRIYVPIVKALSSLEDEGDFACGGFKNFMLKIVNITCMELRRWT</sequence>
<evidence type="ECO:0000313" key="2">
    <source>
        <dbReference type="EMBL" id="EER16339.1"/>
    </source>
</evidence>
<keyword evidence="3" id="KW-1185">Reference proteome</keyword>
<dbReference type="Proteomes" id="UP000007800">
    <property type="component" value="Unassembled WGS sequence"/>
</dbReference>
<evidence type="ECO:0000313" key="3">
    <source>
        <dbReference type="Proteomes" id="UP000007800"/>
    </source>
</evidence>
<feature type="non-terminal residue" evidence="2">
    <location>
        <position position="90"/>
    </location>
</feature>